<comment type="caution">
    <text evidence="5">The sequence shown here is derived from an EMBL/GenBank/DDBJ whole genome shotgun (WGS) entry which is preliminary data.</text>
</comment>
<dbReference type="CDD" id="cd04369">
    <property type="entry name" value="Bromodomain"/>
    <property type="match status" value="1"/>
</dbReference>
<dbReference type="SUPFAM" id="SSF47370">
    <property type="entry name" value="Bromodomain"/>
    <property type="match status" value="1"/>
</dbReference>
<organism evidence="5 6">
    <name type="scientific">Pararge aegeria aegeria</name>
    <dbReference type="NCBI Taxonomy" id="348720"/>
    <lineage>
        <taxon>Eukaryota</taxon>
        <taxon>Metazoa</taxon>
        <taxon>Ecdysozoa</taxon>
        <taxon>Arthropoda</taxon>
        <taxon>Hexapoda</taxon>
        <taxon>Insecta</taxon>
        <taxon>Pterygota</taxon>
        <taxon>Neoptera</taxon>
        <taxon>Endopterygota</taxon>
        <taxon>Lepidoptera</taxon>
        <taxon>Glossata</taxon>
        <taxon>Ditrysia</taxon>
        <taxon>Papilionoidea</taxon>
        <taxon>Nymphalidae</taxon>
        <taxon>Satyrinae</taxon>
        <taxon>Satyrini</taxon>
        <taxon>Parargina</taxon>
        <taxon>Pararge</taxon>
    </lineage>
</organism>
<evidence type="ECO:0000256" key="2">
    <source>
        <dbReference type="PROSITE-ProRule" id="PRU00035"/>
    </source>
</evidence>
<reference evidence="5" key="1">
    <citation type="submission" date="2022-03" db="EMBL/GenBank/DDBJ databases">
        <authorList>
            <person name="Lindestad O."/>
        </authorList>
    </citation>
    <scope>NUCLEOTIDE SEQUENCE</scope>
</reference>
<protein>
    <submittedName>
        <fullName evidence="5">Jg17381 protein</fullName>
    </submittedName>
</protein>
<evidence type="ECO:0000313" key="5">
    <source>
        <dbReference type="EMBL" id="CAH2243276.1"/>
    </source>
</evidence>
<evidence type="ECO:0000313" key="6">
    <source>
        <dbReference type="Proteomes" id="UP000838756"/>
    </source>
</evidence>
<dbReference type="SMART" id="SM00297">
    <property type="entry name" value="BROMO"/>
    <property type="match status" value="1"/>
</dbReference>
<dbReference type="AlphaFoldDB" id="A0A8S4S0F3"/>
<feature type="region of interest" description="Disordered" evidence="3">
    <location>
        <begin position="173"/>
        <end position="232"/>
    </location>
</feature>
<feature type="compositionally biased region" description="Basic and acidic residues" evidence="3">
    <location>
        <begin position="69"/>
        <end position="79"/>
    </location>
</feature>
<evidence type="ECO:0000259" key="4">
    <source>
        <dbReference type="PROSITE" id="PS50014"/>
    </source>
</evidence>
<dbReference type="Proteomes" id="UP000838756">
    <property type="component" value="Unassembled WGS sequence"/>
</dbReference>
<feature type="region of interest" description="Disordered" evidence="3">
    <location>
        <begin position="1105"/>
        <end position="1141"/>
    </location>
</feature>
<keyword evidence="1 2" id="KW-0103">Bromodomain</keyword>
<name>A0A8S4S0F3_9NEOP</name>
<proteinExistence type="predicted"/>
<feature type="region of interest" description="Disordered" evidence="3">
    <location>
        <begin position="918"/>
        <end position="968"/>
    </location>
</feature>
<dbReference type="PROSITE" id="PS50014">
    <property type="entry name" value="BROMODOMAIN_2"/>
    <property type="match status" value="1"/>
</dbReference>
<feature type="domain" description="Bromo" evidence="4">
    <location>
        <begin position="1006"/>
        <end position="1076"/>
    </location>
</feature>
<feature type="region of interest" description="Disordered" evidence="3">
    <location>
        <begin position="59"/>
        <end position="101"/>
    </location>
</feature>
<dbReference type="InterPro" id="IPR001487">
    <property type="entry name" value="Bromodomain"/>
</dbReference>
<dbReference type="OrthoDB" id="1742084at2759"/>
<keyword evidence="6" id="KW-1185">Reference proteome</keyword>
<feature type="compositionally biased region" description="Basic and acidic residues" evidence="3">
    <location>
        <begin position="207"/>
        <end position="228"/>
    </location>
</feature>
<dbReference type="Gene3D" id="1.20.920.10">
    <property type="entry name" value="Bromodomain-like"/>
    <property type="match status" value="1"/>
</dbReference>
<feature type="compositionally biased region" description="Polar residues" evidence="3">
    <location>
        <begin position="82"/>
        <end position="101"/>
    </location>
</feature>
<evidence type="ECO:0000256" key="3">
    <source>
        <dbReference type="SAM" id="MobiDB-lite"/>
    </source>
</evidence>
<dbReference type="Pfam" id="PF00439">
    <property type="entry name" value="Bromodomain"/>
    <property type="match status" value="1"/>
</dbReference>
<dbReference type="InterPro" id="IPR036427">
    <property type="entry name" value="Bromodomain-like_sf"/>
</dbReference>
<sequence>MIMVKEETCSQQWDIDKLRVLIVIGQISKTVLLRRASSVTKSFTAILFSRQLTASQMQEYGGGTSNKSGEFRDGAERGQDGFPSQQQYGTQKNYGSNRDLSNQNITTYSRVATGIYEVTASQNYENQNTRYNQLSVPTFSSPPNSPLIGLVFDPTAPNYSGSNVMTDHINADRRSSWSSHQEPIGTGAKKKIVKSQDKRNAYSADNRYQERYKDTSTETDRPRNRERNLTSVSTSSLDFFTEGERMVSELCNIPDPNSRHDMSNQKSNQKRSLIEEDKNKSTGLSDVLLTALDKIVIHDQIPNQIVQLAIEACTDAENIAIAHHNRPCFKNIHSICAKTRSNVQKPDSAVANLHSQGIPWVIKNFIFSFVRILDGWKGVKELLSEKHDTFSRIENKYYSPNIRECFVQWQAVTKEMLTHIYKTFKCLDHGFTMEQKSFTHNYYATNSAAPRHQNQNKFQPAKAHVTTPRHINASPQPYSVIQPPWIQNQSTSVSQNYSDSPWSARSHVTYKKNPVVPSHCSQNFYPLNEHNEIENFPKGQYKCEPCVIRETKPRQSWTITNVPDFRNVESVCHPDQRDIYTQLKHKMDAELGKPSSQTTMVNMPCDLLQRRDMELKAKMIPLSHVEKTLIPSMASAADMRSCYLQKNNSCGDTKEETEFFAAWGQIVQKESSDFLTHHIHNIQVPSSIVTISNNISGPVQFIDLENDEFHEMSKVYMKPGSYKVPIKPAEPMIPFTQSASQDVVYDSHTDDTSSLKVKDPFSQVTLAPQPKYNIESWPCLMTRRADEILINDQKSLARPSVPGFHMRGIEPLEIITSDRAWEAAKQSAPKLMDFIHEGSKSDTARLYDALGLTANEESTEEPKKSKFNIEQSDAWSAILLSSQFMSKQTSSMWDQTSSNQECMQNKNDDSVDLRDDILKHKPGDEQNSTEIENLADIDASKNDQIKKNPRCPNFDQTGNYVKDENQKKTSGKPKVAVYGTWYHPKKKKPLTSTIVKKFESVIYQLSQLKEAAFIEHDMDIKVAPRFYEVVKYPMCLNDISTKLKNSAYTEYDQVVQDCRRIFNNVRLYLKTYPDIVMKKNVSKVSIEFEKILSEEFANKCDLKNKPCDANKKPVKENETHKAEAQKDEIKKDSIQREKNYK</sequence>
<gene>
    <name evidence="5" type="primary">jg17381</name>
    <name evidence="5" type="ORF">PAEG_LOCUS19440</name>
</gene>
<feature type="region of interest" description="Disordered" evidence="3">
    <location>
        <begin position="252"/>
        <end position="277"/>
    </location>
</feature>
<accession>A0A8S4S0F3</accession>
<dbReference type="EMBL" id="CAKXAJ010025735">
    <property type="protein sequence ID" value="CAH2243276.1"/>
    <property type="molecule type" value="Genomic_DNA"/>
</dbReference>
<evidence type="ECO:0000256" key="1">
    <source>
        <dbReference type="ARBA" id="ARBA00023117"/>
    </source>
</evidence>